<name>A0A5R9IL91_9GAMM</name>
<evidence type="ECO:0000256" key="1">
    <source>
        <dbReference type="ARBA" id="ARBA00023284"/>
    </source>
</evidence>
<reference evidence="2 3" key="1">
    <citation type="submission" date="2019-05" db="EMBL/GenBank/DDBJ databases">
        <title>Genome sequences of Thalassotalea litorea 1K03283.</title>
        <authorList>
            <person name="Zhang D."/>
        </authorList>
    </citation>
    <scope>NUCLEOTIDE SEQUENCE [LARGE SCALE GENOMIC DNA]</scope>
    <source>
        <strain evidence="2 3">MCCC 1K03283</strain>
    </source>
</reference>
<dbReference type="InterPro" id="IPR036249">
    <property type="entry name" value="Thioredoxin-like_sf"/>
</dbReference>
<dbReference type="Pfam" id="PF10262">
    <property type="entry name" value="Rdx"/>
    <property type="match status" value="1"/>
</dbReference>
<dbReference type="InterPro" id="IPR011893">
    <property type="entry name" value="Selenoprotein_Rdx-typ"/>
</dbReference>
<dbReference type="AlphaFoldDB" id="A0A5R9IL91"/>
<gene>
    <name evidence="2" type="ORF">FE810_06205</name>
</gene>
<evidence type="ECO:0000313" key="2">
    <source>
        <dbReference type="EMBL" id="TLU66290.1"/>
    </source>
</evidence>
<dbReference type="PANTHER" id="PTHR36417:SF2">
    <property type="entry name" value="SELENOPROTEIN DOMAIN PROTEIN (AFU_ORTHOLOGUE AFUA_1G05220)"/>
    <property type="match status" value="1"/>
</dbReference>
<organism evidence="2 3">
    <name type="scientific">Thalassotalea litorea</name>
    <dbReference type="NCBI Taxonomy" id="2020715"/>
    <lineage>
        <taxon>Bacteria</taxon>
        <taxon>Pseudomonadati</taxon>
        <taxon>Pseudomonadota</taxon>
        <taxon>Gammaproteobacteria</taxon>
        <taxon>Alteromonadales</taxon>
        <taxon>Colwelliaceae</taxon>
        <taxon>Thalassotalea</taxon>
    </lineage>
</organism>
<accession>A0A5R9IL91</accession>
<dbReference type="SUPFAM" id="SSF52833">
    <property type="entry name" value="Thioredoxin-like"/>
    <property type="match status" value="1"/>
</dbReference>
<dbReference type="NCBIfam" id="TIGR02174">
    <property type="entry name" value="CXXU_selWTH"/>
    <property type="match status" value="1"/>
</dbReference>
<keyword evidence="1" id="KW-0676">Redox-active center</keyword>
<keyword evidence="3" id="KW-1185">Reference proteome</keyword>
<evidence type="ECO:0000313" key="3">
    <source>
        <dbReference type="Proteomes" id="UP000307790"/>
    </source>
</evidence>
<comment type="caution">
    <text evidence="2">The sequence shown here is derived from an EMBL/GenBank/DDBJ whole genome shotgun (WGS) entry which is preliminary data.</text>
</comment>
<protein>
    <submittedName>
        <fullName evidence="2">SelT/SelW/SelH family protein</fullName>
    </submittedName>
</protein>
<dbReference type="Proteomes" id="UP000307790">
    <property type="component" value="Unassembled WGS sequence"/>
</dbReference>
<dbReference type="Gene3D" id="3.40.30.10">
    <property type="entry name" value="Glutaredoxin"/>
    <property type="match status" value="1"/>
</dbReference>
<sequence>MMNKIEIKYCSQCRWLLRSTWMAQEILTTFDGEVSELTLKPGTGGIFEVIANDVLIWSRKEQGRFPEITELKQIVRDVIAPDKSLGHSDKVNKKVI</sequence>
<dbReference type="OrthoDB" id="9811366at2"/>
<proteinExistence type="predicted"/>
<dbReference type="EMBL" id="VCBC01000005">
    <property type="protein sequence ID" value="TLU66290.1"/>
    <property type="molecule type" value="Genomic_DNA"/>
</dbReference>
<dbReference type="PANTHER" id="PTHR36417">
    <property type="entry name" value="SELENOPROTEIN DOMAIN PROTEIN (AFU_ORTHOLOGUE AFUA_1G05220)"/>
    <property type="match status" value="1"/>
</dbReference>